<dbReference type="FunFam" id="3.40.50.300:FF:001091">
    <property type="entry name" value="Probable disease resistance protein At1g61300"/>
    <property type="match status" value="1"/>
</dbReference>
<keyword evidence="4" id="KW-0547">Nucleotide-binding</keyword>
<dbReference type="SMART" id="SM00915">
    <property type="entry name" value="Jacalin"/>
    <property type="match status" value="1"/>
</dbReference>
<evidence type="ECO:0000313" key="6">
    <source>
        <dbReference type="EMBL" id="KAF8392107.1"/>
    </source>
</evidence>
<dbReference type="InterPro" id="IPR002182">
    <property type="entry name" value="NB-ARC"/>
</dbReference>
<dbReference type="SUPFAM" id="SSF52540">
    <property type="entry name" value="P-loop containing nucleoside triphosphate hydrolases"/>
    <property type="match status" value="2"/>
</dbReference>
<dbReference type="AlphaFoldDB" id="A0A834YUQ9"/>
<dbReference type="Pfam" id="PF01419">
    <property type="entry name" value="Jacalin"/>
    <property type="match status" value="1"/>
</dbReference>
<dbReference type="GO" id="GO:0006952">
    <property type="term" value="P:defense response"/>
    <property type="evidence" value="ECO:0007669"/>
    <property type="project" value="UniProtKB-KW"/>
</dbReference>
<dbReference type="PRINTS" id="PR00364">
    <property type="entry name" value="DISEASERSIST"/>
</dbReference>
<dbReference type="PANTHER" id="PTHR33463:SF220">
    <property type="entry name" value="NB-ARC DOMAIN-CONTAINING PROTEIN"/>
    <property type="match status" value="1"/>
</dbReference>
<keyword evidence="4" id="KW-0067">ATP-binding</keyword>
<evidence type="ECO:0000256" key="1">
    <source>
        <dbReference type="ARBA" id="ARBA00006568"/>
    </source>
</evidence>
<dbReference type="InterPro" id="IPR033734">
    <property type="entry name" value="Jacalin-like_lectin_dom_plant"/>
</dbReference>
<dbReference type="SMART" id="SM00382">
    <property type="entry name" value="AAA"/>
    <property type="match status" value="2"/>
</dbReference>
<dbReference type="Proteomes" id="UP000655225">
    <property type="component" value="Unassembled WGS sequence"/>
</dbReference>
<dbReference type="SUPFAM" id="SSF51101">
    <property type="entry name" value="Mannose-binding lectins"/>
    <property type="match status" value="1"/>
</dbReference>
<dbReference type="InterPro" id="IPR050905">
    <property type="entry name" value="Plant_NBS-LRR"/>
</dbReference>
<dbReference type="PROSITE" id="PS51752">
    <property type="entry name" value="JACALIN_LECTIN"/>
    <property type="match status" value="1"/>
</dbReference>
<dbReference type="InterPro" id="IPR001229">
    <property type="entry name" value="Jacalin-like_lectin_dom"/>
</dbReference>
<dbReference type="Gene3D" id="2.100.10.30">
    <property type="entry name" value="Jacalin-like lectin domain"/>
    <property type="match status" value="1"/>
</dbReference>
<name>A0A834YUQ9_TETSI</name>
<dbReference type="InterPro" id="IPR036404">
    <property type="entry name" value="Jacalin-like_lectin_dom_sf"/>
</dbReference>
<keyword evidence="3" id="KW-0611">Plant defense</keyword>
<dbReference type="FunFam" id="2.100.10.30:FF:000001">
    <property type="entry name" value="Jacalin-related lectin 33"/>
    <property type="match status" value="1"/>
</dbReference>
<dbReference type="Gene3D" id="3.40.50.300">
    <property type="entry name" value="P-loop containing nucleotide triphosphate hydrolases"/>
    <property type="match status" value="2"/>
</dbReference>
<dbReference type="GO" id="GO:0030246">
    <property type="term" value="F:carbohydrate binding"/>
    <property type="evidence" value="ECO:0007669"/>
    <property type="project" value="UniProtKB-KW"/>
</dbReference>
<evidence type="ECO:0000259" key="5">
    <source>
        <dbReference type="PROSITE" id="PS51752"/>
    </source>
</evidence>
<dbReference type="OrthoDB" id="664960at2759"/>
<feature type="domain" description="Jacalin-type lectin" evidence="5">
    <location>
        <begin position="631"/>
        <end position="774"/>
    </location>
</feature>
<dbReference type="CDD" id="cd09612">
    <property type="entry name" value="Jacalin"/>
    <property type="match status" value="1"/>
</dbReference>
<evidence type="ECO:0000313" key="7">
    <source>
        <dbReference type="Proteomes" id="UP000655225"/>
    </source>
</evidence>
<comment type="caution">
    <text evidence="6">The sequence shown here is derived from an EMBL/GenBank/DDBJ whole genome shotgun (WGS) entry which is preliminary data.</text>
</comment>
<keyword evidence="2" id="KW-0430">Lectin</keyword>
<keyword evidence="7" id="KW-1185">Reference proteome</keyword>
<evidence type="ECO:0000256" key="2">
    <source>
        <dbReference type="ARBA" id="ARBA00022734"/>
    </source>
</evidence>
<accession>A0A834YUQ9</accession>
<evidence type="ECO:0000256" key="3">
    <source>
        <dbReference type="ARBA" id="ARBA00022821"/>
    </source>
</evidence>
<gene>
    <name evidence="6" type="ORF">HHK36_022449</name>
</gene>
<protein>
    <recommendedName>
        <fullName evidence="5">Jacalin-type lectin domain-containing protein</fullName>
    </recommendedName>
</protein>
<evidence type="ECO:0000256" key="4">
    <source>
        <dbReference type="ARBA" id="ARBA00022840"/>
    </source>
</evidence>
<dbReference type="InterPro" id="IPR003593">
    <property type="entry name" value="AAA+_ATPase"/>
</dbReference>
<dbReference type="InterPro" id="IPR027417">
    <property type="entry name" value="P-loop_NTPase"/>
</dbReference>
<sequence length="791" mass="88919">MEIVNLITSIIDQLWQCTARGTSYVCDLEENLNSLRSAKDDLSSLRNDVKRRVKIAEDHQMNPRDLVKGWINKVDAMEGKVDVIIQEASQLNSQRCLGGCCPKHYLSSYKVGKKITKKLTAIEQLKREGDFNEVADPRPLALVEVIPIRSIVGMDSMIENVWRYITEDDQVGIIGIHGKEGLGKTALLTKINNKFHLQGTHDFDVVIWVKVSKESNVRRVQKDIAKRLGIKLEDEINDAALARLIFNALNKKKFVLLLDDIWDGVDFENVGVPRPDIKNKCKVVFTTRSEAVCRHMEAHKNLEVECLPWNEAWKLFEQTVENETLNSHHQLSNLAVEVALKCNRAPFALINVGRTMAGNKNPHEWKRALKLLTKSASDRDKLLRGTNLTRAMVRKRWWSLDSPRQRSAKDDLSSLRNDVKRRVKIDEDQQKSPRDLVKGWINKVATMEGEVDVIIQEASQLVSQRCLGGFCSKNYPSSYKVGKKITKKLRREGNFKEVAYPRPLALAEDIPIRSPIVGMDSMLENVWRYITEEDQVRIIGIYGKEGLGKTTLLTIINHEFLRRVNHDFDVVIWVKVSKESNVRRVQKDIAKRLGLKPEDEINDAAFARLIFNALKEEEIFAAVGTSYLEEPISQGPWGGRGGGRWTHNNNGGIIQIKIVYEWGIDSIIFRTLDDGVKKYSKKFGTDGGSRTATIEIDWPNEYLTSISGTYGAHSPNHGPVIVTSLSFTTNLATHGPVGSGSGRSFSLPMEGGVIVGFHGKCGLQLDSIGVYVKPLNCLPVEDSNGIEGSHG</sequence>
<dbReference type="EMBL" id="JABCRI010000016">
    <property type="protein sequence ID" value="KAF8392107.1"/>
    <property type="molecule type" value="Genomic_DNA"/>
</dbReference>
<dbReference type="Pfam" id="PF00931">
    <property type="entry name" value="NB-ARC"/>
    <property type="match status" value="2"/>
</dbReference>
<proteinExistence type="inferred from homology"/>
<comment type="similarity">
    <text evidence="1">Belongs to the jacalin lectin family.</text>
</comment>
<dbReference type="GO" id="GO:0005524">
    <property type="term" value="F:ATP binding"/>
    <property type="evidence" value="ECO:0007669"/>
    <property type="project" value="UniProtKB-KW"/>
</dbReference>
<organism evidence="6 7">
    <name type="scientific">Tetracentron sinense</name>
    <name type="common">Spur-leaf</name>
    <dbReference type="NCBI Taxonomy" id="13715"/>
    <lineage>
        <taxon>Eukaryota</taxon>
        <taxon>Viridiplantae</taxon>
        <taxon>Streptophyta</taxon>
        <taxon>Embryophyta</taxon>
        <taxon>Tracheophyta</taxon>
        <taxon>Spermatophyta</taxon>
        <taxon>Magnoliopsida</taxon>
        <taxon>Trochodendrales</taxon>
        <taxon>Trochodendraceae</taxon>
        <taxon>Tetracentron</taxon>
    </lineage>
</organism>
<reference evidence="6 7" key="1">
    <citation type="submission" date="2020-04" db="EMBL/GenBank/DDBJ databases">
        <title>Plant Genome Project.</title>
        <authorList>
            <person name="Zhang R.-G."/>
        </authorList>
    </citation>
    <scope>NUCLEOTIDE SEQUENCE [LARGE SCALE GENOMIC DNA]</scope>
    <source>
        <strain evidence="6">YNK0</strain>
        <tissue evidence="6">Leaf</tissue>
    </source>
</reference>
<dbReference type="Gene3D" id="1.10.8.430">
    <property type="entry name" value="Helical domain of apoptotic protease-activating factors"/>
    <property type="match status" value="1"/>
</dbReference>
<dbReference type="PANTHER" id="PTHR33463">
    <property type="entry name" value="NB-ARC DOMAIN-CONTAINING PROTEIN-RELATED"/>
    <property type="match status" value="1"/>
</dbReference>
<dbReference type="GO" id="GO:0043531">
    <property type="term" value="F:ADP binding"/>
    <property type="evidence" value="ECO:0007669"/>
    <property type="project" value="InterPro"/>
</dbReference>
<dbReference type="InterPro" id="IPR042197">
    <property type="entry name" value="Apaf_helical"/>
</dbReference>